<reference evidence="1 2" key="1">
    <citation type="journal article" date="2005" name="Nature">
        <title>The genome sequence of the rice blast fungus Magnaporthe grisea.</title>
        <authorList>
            <person name="Dean R.A."/>
            <person name="Talbot N.J."/>
            <person name="Ebbole D.J."/>
            <person name="Farman M.L."/>
            <person name="Mitchell T.K."/>
            <person name="Orbach M.J."/>
            <person name="Thon M."/>
            <person name="Kulkarni R."/>
            <person name="Xu J.R."/>
            <person name="Pan H."/>
            <person name="Read N.D."/>
            <person name="Lee Y.H."/>
            <person name="Carbone I."/>
            <person name="Brown D."/>
            <person name="Oh Y.Y."/>
            <person name="Donofrio N."/>
            <person name="Jeong J.S."/>
            <person name="Soanes D.M."/>
            <person name="Djonovic S."/>
            <person name="Kolomiets E."/>
            <person name="Rehmeyer C."/>
            <person name="Li W."/>
            <person name="Harding M."/>
            <person name="Kim S."/>
            <person name="Lebrun M.H."/>
            <person name="Bohnert H."/>
            <person name="Coughlan S."/>
            <person name="Butler J."/>
            <person name="Calvo S."/>
            <person name="Ma L.J."/>
            <person name="Nicol R."/>
            <person name="Purcell S."/>
            <person name="Nusbaum C."/>
            <person name="Galagan J.E."/>
            <person name="Birren B.W."/>
        </authorList>
    </citation>
    <scope>NUCLEOTIDE SEQUENCE [LARGE SCALE GENOMIC DNA]</scope>
    <source>
        <strain evidence="2">70-15 / ATCC MYA-4617 / FGSC 8958</strain>
    </source>
</reference>
<dbReference type="VEuPathDB" id="FungiDB:MGG_17364"/>
<dbReference type="InParanoid" id="G4NEB9"/>
<dbReference type="AlphaFoldDB" id="G4NEB9"/>
<evidence type="ECO:0000313" key="1">
    <source>
        <dbReference type="EMBL" id="EHA48602.1"/>
    </source>
</evidence>
<proteinExistence type="predicted"/>
<evidence type="ECO:0000313" key="2">
    <source>
        <dbReference type="Proteomes" id="UP000009058"/>
    </source>
</evidence>
<dbReference type="EMBL" id="CM001235">
    <property type="protein sequence ID" value="EHA48602.1"/>
    <property type="molecule type" value="Genomic_DNA"/>
</dbReference>
<protein>
    <submittedName>
        <fullName evidence="1">Uncharacterized protein</fullName>
    </submittedName>
</protein>
<keyword evidence="2" id="KW-1185">Reference proteome</keyword>
<dbReference type="HOGENOM" id="CLU_2722699_0_0_1"/>
<dbReference type="GeneID" id="12984033"/>
<name>G4NEB9_PYRO7</name>
<organism evidence="1 2">
    <name type="scientific">Pyricularia oryzae (strain 70-15 / ATCC MYA-4617 / FGSC 8958)</name>
    <name type="common">Rice blast fungus</name>
    <name type="synonym">Magnaporthe oryzae</name>
    <dbReference type="NCBI Taxonomy" id="242507"/>
    <lineage>
        <taxon>Eukaryota</taxon>
        <taxon>Fungi</taxon>
        <taxon>Dikarya</taxon>
        <taxon>Ascomycota</taxon>
        <taxon>Pezizomycotina</taxon>
        <taxon>Sordariomycetes</taxon>
        <taxon>Sordariomycetidae</taxon>
        <taxon>Magnaporthales</taxon>
        <taxon>Pyriculariaceae</taxon>
        <taxon>Pyricularia</taxon>
    </lineage>
</organism>
<reference key="2">
    <citation type="submission" date="2011-05" db="EMBL/GenBank/DDBJ databases">
        <title>The Genome Sequence of Magnaporthe oryzae 70-15.</title>
        <authorList>
            <consortium name="The Broad Institute Genome Sequencing Platform"/>
            <person name="Ma L.-J."/>
            <person name="Dead R."/>
            <person name="Young S.K."/>
            <person name="Zeng Q."/>
            <person name="Gargeya S."/>
            <person name="Fitzgerald M."/>
            <person name="Haas B."/>
            <person name="Abouelleil A."/>
            <person name="Alvarado L."/>
            <person name="Arachchi H.M."/>
            <person name="Berlin A."/>
            <person name="Brown A."/>
            <person name="Chapman S.B."/>
            <person name="Chen Z."/>
            <person name="Dunbar C."/>
            <person name="Freedman E."/>
            <person name="Gearin G."/>
            <person name="Gellesch M."/>
            <person name="Goldberg J."/>
            <person name="Griggs A."/>
            <person name="Gujja S."/>
            <person name="Heiman D."/>
            <person name="Howarth C."/>
            <person name="Larson L."/>
            <person name="Lui A."/>
            <person name="MacDonald P.J.P."/>
            <person name="Mehta T."/>
            <person name="Montmayeur A."/>
            <person name="Murphy C."/>
            <person name="Neiman D."/>
            <person name="Pearson M."/>
            <person name="Priest M."/>
            <person name="Roberts A."/>
            <person name="Saif S."/>
            <person name="Shea T."/>
            <person name="Shenoy N."/>
            <person name="Sisk P."/>
            <person name="Stolte C."/>
            <person name="Sykes S."/>
            <person name="Yandava C."/>
            <person name="Wortman J."/>
            <person name="Nusbaum C."/>
            <person name="Birren B."/>
        </authorList>
    </citation>
    <scope>NUCLEOTIDE SEQUENCE</scope>
    <source>
        <strain>70-15</strain>
    </source>
</reference>
<dbReference type="RefSeq" id="XP_003718186.1">
    <property type="nucleotide sequence ID" value="XM_003718138.1"/>
</dbReference>
<dbReference type="Proteomes" id="UP000009058">
    <property type="component" value="Chromosome 5"/>
</dbReference>
<sequence>MFITVEIIEKGCFDSLQPWNSAQIVYLNLGGRVVILLEKIGDSGNNALYQANLFVQVQHSLTADPAFGGRSL</sequence>
<dbReference type="KEGG" id="mgr:MGG_17364"/>
<accession>G4NEB9</accession>
<gene>
    <name evidence="1" type="ORF">MGG_17364</name>
</gene>